<reference evidence="2 3" key="1">
    <citation type="submission" date="2019-10" db="EMBL/GenBank/DDBJ databases">
        <title>Dictyobacter vulcani sp. nov., within the class Ktedonobacteria, isolated from soil of volcanic Mt. Zao.</title>
        <authorList>
            <person name="Zheng Y."/>
            <person name="Wang C.M."/>
            <person name="Sakai Y."/>
            <person name="Abe K."/>
            <person name="Yokota A."/>
            <person name="Yabe S."/>
        </authorList>
    </citation>
    <scope>NUCLEOTIDE SEQUENCE [LARGE SCALE GENOMIC DNA]</scope>
    <source>
        <strain evidence="2 3">W12</strain>
    </source>
</reference>
<feature type="transmembrane region" description="Helical" evidence="1">
    <location>
        <begin position="12"/>
        <end position="36"/>
    </location>
</feature>
<keyword evidence="1" id="KW-1133">Transmembrane helix</keyword>
<evidence type="ECO:0000313" key="2">
    <source>
        <dbReference type="EMBL" id="GER88241.1"/>
    </source>
</evidence>
<comment type="caution">
    <text evidence="2">The sequence shown here is derived from an EMBL/GenBank/DDBJ whole genome shotgun (WGS) entry which is preliminary data.</text>
</comment>
<accession>A0A5J4KPF2</accession>
<name>A0A5J4KPF2_9CHLR</name>
<dbReference type="EMBL" id="BKZW01000001">
    <property type="protein sequence ID" value="GER88241.1"/>
    <property type="molecule type" value="Genomic_DNA"/>
</dbReference>
<evidence type="ECO:0000256" key="1">
    <source>
        <dbReference type="SAM" id="Phobius"/>
    </source>
</evidence>
<keyword evidence="1" id="KW-0472">Membrane</keyword>
<feature type="transmembrane region" description="Helical" evidence="1">
    <location>
        <begin position="64"/>
        <end position="83"/>
    </location>
</feature>
<organism evidence="2 3">
    <name type="scientific">Dictyobacter vulcani</name>
    <dbReference type="NCBI Taxonomy" id="2607529"/>
    <lineage>
        <taxon>Bacteria</taxon>
        <taxon>Bacillati</taxon>
        <taxon>Chloroflexota</taxon>
        <taxon>Ktedonobacteria</taxon>
        <taxon>Ktedonobacterales</taxon>
        <taxon>Dictyobacteraceae</taxon>
        <taxon>Dictyobacter</taxon>
    </lineage>
</organism>
<sequence length="179" mass="19645">MSHVSRLQLAISPALLGSVLVIIGFFLPVTMASIAFPPDPPTFSSHSYWNMLADTITGGAPVNFFMYLAIVSFLLSILVPLWISSALVRGHGKPTWLFFSLGFTILGLLEHWFMSSLVVGLHFPGHGIETHTAGPGIGVMYGGFWLCIVGSLIALYEVHRLQRAAVRTPVRQHITQRDM</sequence>
<dbReference type="Proteomes" id="UP000326912">
    <property type="component" value="Unassembled WGS sequence"/>
</dbReference>
<dbReference type="RefSeq" id="WP_151756169.1">
    <property type="nucleotide sequence ID" value="NZ_BKZW01000001.1"/>
</dbReference>
<keyword evidence="1" id="KW-0812">Transmembrane</keyword>
<feature type="transmembrane region" description="Helical" evidence="1">
    <location>
        <begin position="133"/>
        <end position="156"/>
    </location>
</feature>
<gene>
    <name evidence="2" type="ORF">KDW_24030</name>
</gene>
<protein>
    <submittedName>
        <fullName evidence="2">Uncharacterized protein</fullName>
    </submittedName>
</protein>
<keyword evidence="3" id="KW-1185">Reference proteome</keyword>
<proteinExistence type="predicted"/>
<feature type="transmembrane region" description="Helical" evidence="1">
    <location>
        <begin position="95"/>
        <end position="113"/>
    </location>
</feature>
<dbReference type="AlphaFoldDB" id="A0A5J4KPF2"/>
<evidence type="ECO:0000313" key="3">
    <source>
        <dbReference type="Proteomes" id="UP000326912"/>
    </source>
</evidence>